<dbReference type="EMBL" id="JBHFNR010000015">
    <property type="protein sequence ID" value="MFB2891598.1"/>
    <property type="molecule type" value="Genomic_DNA"/>
</dbReference>
<reference evidence="1 2" key="1">
    <citation type="submission" date="2024-09" db="EMBL/GenBank/DDBJ databases">
        <title>Floridaenema gen nov. (Aerosakkonemataceae, Aerosakkonematales ord. nov., Cyanobacteria) from benthic tropical and subtropical fresh waters, with the description of four new species.</title>
        <authorList>
            <person name="Moretto J.A."/>
            <person name="Berthold D.E."/>
            <person name="Lefler F.W."/>
            <person name="Huang I.-S."/>
            <person name="Laughinghouse H. IV."/>
        </authorList>
    </citation>
    <scope>NUCLEOTIDE SEQUENCE [LARGE SCALE GENOMIC DNA]</scope>
    <source>
        <strain evidence="1 2">BLCC-F50</strain>
    </source>
</reference>
<evidence type="ECO:0000313" key="1">
    <source>
        <dbReference type="EMBL" id="MFB2891598.1"/>
    </source>
</evidence>
<organism evidence="1 2">
    <name type="scientific">Floridaenema flaviceps BLCC-F50</name>
    <dbReference type="NCBI Taxonomy" id="3153642"/>
    <lineage>
        <taxon>Bacteria</taxon>
        <taxon>Bacillati</taxon>
        <taxon>Cyanobacteriota</taxon>
        <taxon>Cyanophyceae</taxon>
        <taxon>Oscillatoriophycideae</taxon>
        <taxon>Aerosakkonematales</taxon>
        <taxon>Aerosakkonemataceae</taxon>
        <taxon>Floridanema</taxon>
        <taxon>Floridanema flaviceps</taxon>
    </lineage>
</organism>
<dbReference type="RefSeq" id="WP_413261276.1">
    <property type="nucleotide sequence ID" value="NZ_JBHFNR010000015.1"/>
</dbReference>
<evidence type="ECO:0000313" key="2">
    <source>
        <dbReference type="Proteomes" id="UP001576784"/>
    </source>
</evidence>
<sequence length="182" mass="20615">MATTLDQIARYLDNRDWKYDFLPENSRIVTGVKTDNVDPFLIFITLKENGEYLELAAPQILHVQDHIYKGVLFQTLLAISSSTKMLRWEYDPMDGEVRASIGFPLEDALLTEQQFNRCLNALIQIVDSVAMPRIKAVLETGIDPEEKQLGERLLLTLEEILPNGSLTLLEQAIVARKQRGAA</sequence>
<keyword evidence="2" id="KW-1185">Reference proteome</keyword>
<accession>A0ABV4XIR0</accession>
<protein>
    <recommendedName>
        <fullName evidence="3">YbjN domain-containing protein</fullName>
    </recommendedName>
</protein>
<evidence type="ECO:0008006" key="3">
    <source>
        <dbReference type="Google" id="ProtNLM"/>
    </source>
</evidence>
<comment type="caution">
    <text evidence="1">The sequence shown here is derived from an EMBL/GenBank/DDBJ whole genome shotgun (WGS) entry which is preliminary data.</text>
</comment>
<proteinExistence type="predicted"/>
<gene>
    <name evidence="1" type="ORF">ACE1CI_01510</name>
</gene>
<name>A0ABV4XIR0_9CYAN</name>
<dbReference type="Proteomes" id="UP001576784">
    <property type="component" value="Unassembled WGS sequence"/>
</dbReference>